<keyword evidence="1" id="KW-0812">Transmembrane</keyword>
<keyword evidence="1" id="KW-0472">Membrane</keyword>
<evidence type="ECO:0000313" key="3">
    <source>
        <dbReference type="WBParaSite" id="PSAMB.scaffold1425size31650.g13050.t1"/>
    </source>
</evidence>
<dbReference type="AlphaFoldDB" id="A0A914V3C0"/>
<keyword evidence="1" id="KW-1133">Transmembrane helix</keyword>
<feature type="transmembrane region" description="Helical" evidence="1">
    <location>
        <begin position="73"/>
        <end position="91"/>
    </location>
</feature>
<evidence type="ECO:0000256" key="1">
    <source>
        <dbReference type="SAM" id="Phobius"/>
    </source>
</evidence>
<evidence type="ECO:0000313" key="2">
    <source>
        <dbReference type="Proteomes" id="UP000887566"/>
    </source>
</evidence>
<protein>
    <submittedName>
        <fullName evidence="3">Uncharacterized protein</fullName>
    </submittedName>
</protein>
<sequence length="167" mass="18796">MVVTVLILIKLRCMHNAQLEESSEVLKKMMLFLSHIFGLIGLKNEQGTTTDIMNIARSSDYEQEKFQRYTGPLVPIGLVLCGFINTFIYALKHKDIRHAIRVFGVRTVSVSRTESNAGLHFPPGVAGAGYMIQALRLQQLDGVDVMPQNLNQNRTSVTSDQITEWFI</sequence>
<organism evidence="2 3">
    <name type="scientific">Plectus sambesii</name>
    <dbReference type="NCBI Taxonomy" id="2011161"/>
    <lineage>
        <taxon>Eukaryota</taxon>
        <taxon>Metazoa</taxon>
        <taxon>Ecdysozoa</taxon>
        <taxon>Nematoda</taxon>
        <taxon>Chromadorea</taxon>
        <taxon>Plectida</taxon>
        <taxon>Plectina</taxon>
        <taxon>Plectoidea</taxon>
        <taxon>Plectidae</taxon>
        <taxon>Plectus</taxon>
    </lineage>
</organism>
<accession>A0A914V3C0</accession>
<name>A0A914V3C0_9BILA</name>
<dbReference type="WBParaSite" id="PSAMB.scaffold1425size31650.g13050.t1">
    <property type="protein sequence ID" value="PSAMB.scaffold1425size31650.g13050.t1"/>
    <property type="gene ID" value="PSAMB.scaffold1425size31650.g13050"/>
</dbReference>
<dbReference type="Proteomes" id="UP000887566">
    <property type="component" value="Unplaced"/>
</dbReference>
<reference evidence="3" key="1">
    <citation type="submission" date="2022-11" db="UniProtKB">
        <authorList>
            <consortium name="WormBaseParasite"/>
        </authorList>
    </citation>
    <scope>IDENTIFICATION</scope>
</reference>
<proteinExistence type="predicted"/>
<keyword evidence="2" id="KW-1185">Reference proteome</keyword>